<dbReference type="SUPFAM" id="SSF50685">
    <property type="entry name" value="Barwin-like endoglucanases"/>
    <property type="match status" value="1"/>
</dbReference>
<protein>
    <recommendedName>
        <fullName evidence="3">RlpA-like protein double-psi beta-barrel domain-containing protein</fullName>
    </recommendedName>
</protein>
<dbReference type="RefSeq" id="WP_225251126.1">
    <property type="nucleotide sequence ID" value="NZ_JAIWIU010000104.1"/>
</dbReference>
<keyword evidence="5" id="KW-1185">Reference proteome</keyword>
<dbReference type="InterPro" id="IPR009009">
    <property type="entry name" value="RlpA-like_DPBB"/>
</dbReference>
<accession>A0ABS7YPT0</accession>
<proteinExistence type="predicted"/>
<dbReference type="Gene3D" id="2.60.40.760">
    <property type="entry name" value="Expansin, cellulose-binding-like domain"/>
    <property type="match status" value="1"/>
</dbReference>
<dbReference type="InterPro" id="IPR036749">
    <property type="entry name" value="Expansin_CBD_sf"/>
</dbReference>
<comment type="caution">
    <text evidence="4">The sequence shown here is derived from an EMBL/GenBank/DDBJ whole genome shotgun (WGS) entry which is preliminary data.</text>
</comment>
<dbReference type="InterPro" id="IPR036908">
    <property type="entry name" value="RlpA-like_sf"/>
</dbReference>
<feature type="chain" id="PRO_5045050573" description="RlpA-like protein double-psi beta-barrel domain-containing protein" evidence="2">
    <location>
        <begin position="23"/>
        <end position="227"/>
    </location>
</feature>
<feature type="signal peptide" evidence="2">
    <location>
        <begin position="1"/>
        <end position="22"/>
    </location>
</feature>
<evidence type="ECO:0000256" key="1">
    <source>
        <dbReference type="ARBA" id="ARBA00022729"/>
    </source>
</evidence>
<dbReference type="EMBL" id="JAIWIU010000104">
    <property type="protein sequence ID" value="MCA2017383.1"/>
    <property type="molecule type" value="Genomic_DNA"/>
</dbReference>
<dbReference type="Pfam" id="PF03330">
    <property type="entry name" value="DPBB_1"/>
    <property type="match status" value="1"/>
</dbReference>
<dbReference type="InterPro" id="IPR049818">
    <property type="entry name" value="Expansin_EXLX1-like"/>
</dbReference>
<dbReference type="PANTHER" id="PTHR31836:SF21">
    <property type="entry name" value="EXPANSIN-LIKE PROTEIN 7"/>
    <property type="match status" value="1"/>
</dbReference>
<dbReference type="NCBIfam" id="NF041144">
    <property type="entry name" value="expansin_EXLX1"/>
    <property type="match status" value="1"/>
</dbReference>
<keyword evidence="1 2" id="KW-0732">Signal</keyword>
<evidence type="ECO:0000313" key="4">
    <source>
        <dbReference type="EMBL" id="MCA2017383.1"/>
    </source>
</evidence>
<evidence type="ECO:0000256" key="2">
    <source>
        <dbReference type="SAM" id="SignalP"/>
    </source>
</evidence>
<sequence length="227" mass="24887">MMKLSMLCTTVGLAVLSVGINAAETTHTGKGTFYGYGGGGNCSFLVPDSSIYTAAMNKTDYNNSQACGGFAQVTNTDTNQTVIVRIDDQCPECAKGSIDLDQKAFAQIAAIETGIIPISWHYIADPNDKNMKLYFKEGSSQWWTGIQVRDHKYPITKLEYRISGSGESFTEVTRQPYNYFVKNDGFGVGPYDFRITDSKGQKLTVKSVALTLNSEIDTAMQFPNADE</sequence>
<evidence type="ECO:0000313" key="5">
    <source>
        <dbReference type="Proteomes" id="UP001199044"/>
    </source>
</evidence>
<feature type="domain" description="RlpA-like protein double-psi beta-barrel" evidence="3">
    <location>
        <begin position="55"/>
        <end position="119"/>
    </location>
</feature>
<dbReference type="InterPro" id="IPR051477">
    <property type="entry name" value="Expansin_CellWall"/>
</dbReference>
<organism evidence="4 5">
    <name type="scientific">Vibrio tritonius</name>
    <dbReference type="NCBI Taxonomy" id="1435069"/>
    <lineage>
        <taxon>Bacteria</taxon>
        <taxon>Pseudomonadati</taxon>
        <taxon>Pseudomonadota</taxon>
        <taxon>Gammaproteobacteria</taxon>
        <taxon>Vibrionales</taxon>
        <taxon>Vibrionaceae</taxon>
        <taxon>Vibrio</taxon>
    </lineage>
</organism>
<name>A0ABS7YPT0_9VIBR</name>
<dbReference type="SUPFAM" id="SSF49590">
    <property type="entry name" value="PHL pollen allergen"/>
    <property type="match status" value="1"/>
</dbReference>
<dbReference type="Gene3D" id="2.40.40.10">
    <property type="entry name" value="RlpA-like domain"/>
    <property type="match status" value="1"/>
</dbReference>
<gene>
    <name evidence="4" type="ORF">LDJ79_14765</name>
</gene>
<dbReference type="CDD" id="cd22272">
    <property type="entry name" value="DPBB_EXLX1-like"/>
    <property type="match status" value="1"/>
</dbReference>
<evidence type="ECO:0000259" key="3">
    <source>
        <dbReference type="Pfam" id="PF03330"/>
    </source>
</evidence>
<reference evidence="5" key="1">
    <citation type="submission" date="2023-07" db="EMBL/GenBank/DDBJ databases">
        <title>Molecular identification of indigenous halophilic bacteria isolated from red sea cost, biodegradation of synthetic dyes and assessment of degraded metabolite toxicity.</title>
        <authorList>
            <person name="Chaieb K."/>
            <person name="Altayb H.N."/>
        </authorList>
    </citation>
    <scope>NUCLEOTIDE SEQUENCE [LARGE SCALE GENOMIC DNA]</scope>
    <source>
        <strain evidence="5">K20</strain>
    </source>
</reference>
<dbReference type="Proteomes" id="UP001199044">
    <property type="component" value="Unassembled WGS sequence"/>
</dbReference>
<dbReference type="PANTHER" id="PTHR31836">
    <property type="match status" value="1"/>
</dbReference>